<feature type="transmembrane region" description="Helical" evidence="6">
    <location>
        <begin position="158"/>
        <end position="177"/>
    </location>
</feature>
<comment type="similarity">
    <text evidence="2">Belongs to the DsbD family.</text>
</comment>
<feature type="transmembrane region" description="Helical" evidence="6">
    <location>
        <begin position="7"/>
        <end position="32"/>
    </location>
</feature>
<keyword evidence="3 6" id="KW-0812">Transmembrane</keyword>
<reference evidence="9" key="1">
    <citation type="submission" date="2016-11" db="EMBL/GenBank/DDBJ databases">
        <authorList>
            <person name="Varghese N."/>
            <person name="Submissions S."/>
        </authorList>
    </citation>
    <scope>NUCLEOTIDE SEQUENCE [LARGE SCALE GENOMIC DNA]</scope>
    <source>
        <strain evidence="9">DSM 10124</strain>
    </source>
</reference>
<accession>A0A1M4ZR49</accession>
<dbReference type="AlphaFoldDB" id="A0A1M4ZR49"/>
<dbReference type="InterPro" id="IPR003834">
    <property type="entry name" value="Cyt_c_assmbl_TM_dom"/>
</dbReference>
<dbReference type="PANTHER" id="PTHR31272">
    <property type="entry name" value="CYTOCHROME C-TYPE BIOGENESIS PROTEIN HI_1454-RELATED"/>
    <property type="match status" value="1"/>
</dbReference>
<feature type="domain" description="Cytochrome C biogenesis protein transmembrane" evidence="7">
    <location>
        <begin position="7"/>
        <end position="210"/>
    </location>
</feature>
<evidence type="ECO:0000313" key="8">
    <source>
        <dbReference type="EMBL" id="SHF20550.1"/>
    </source>
</evidence>
<keyword evidence="9" id="KW-1185">Reference proteome</keyword>
<protein>
    <submittedName>
        <fullName evidence="8">Cytochrome c-type biogenesis protein</fullName>
    </submittedName>
</protein>
<dbReference type="EMBL" id="FQVG01000042">
    <property type="protein sequence ID" value="SHF20550.1"/>
    <property type="molecule type" value="Genomic_DNA"/>
</dbReference>
<dbReference type="RefSeq" id="WP_073249421.1">
    <property type="nucleotide sequence ID" value="NZ_FQVG01000042.1"/>
</dbReference>
<gene>
    <name evidence="8" type="ORF">SAMN02746091_01991</name>
</gene>
<evidence type="ECO:0000256" key="1">
    <source>
        <dbReference type="ARBA" id="ARBA00004141"/>
    </source>
</evidence>
<dbReference type="GO" id="GO:0017004">
    <property type="term" value="P:cytochrome complex assembly"/>
    <property type="evidence" value="ECO:0007669"/>
    <property type="project" value="InterPro"/>
</dbReference>
<dbReference type="Pfam" id="PF02683">
    <property type="entry name" value="DsbD_TM"/>
    <property type="match status" value="1"/>
</dbReference>
<evidence type="ECO:0000256" key="6">
    <source>
        <dbReference type="SAM" id="Phobius"/>
    </source>
</evidence>
<dbReference type="InterPro" id="IPR051790">
    <property type="entry name" value="Cytochrome_c-biogenesis_DsbD"/>
</dbReference>
<name>A0A1M4ZR49_9CLOT</name>
<dbReference type="PANTHER" id="PTHR31272:SF4">
    <property type="entry name" value="CYTOCHROME C-TYPE BIOGENESIS PROTEIN HI_1454-RELATED"/>
    <property type="match status" value="1"/>
</dbReference>
<feature type="transmembrane region" description="Helical" evidence="6">
    <location>
        <begin position="118"/>
        <end position="146"/>
    </location>
</feature>
<comment type="subcellular location">
    <subcellularLocation>
        <location evidence="1">Membrane</location>
        <topology evidence="1">Multi-pass membrane protein</topology>
    </subcellularLocation>
</comment>
<feature type="transmembrane region" description="Helical" evidence="6">
    <location>
        <begin position="197"/>
        <end position="217"/>
    </location>
</feature>
<dbReference type="Proteomes" id="UP000184423">
    <property type="component" value="Unassembled WGS sequence"/>
</dbReference>
<keyword evidence="5 6" id="KW-0472">Membrane</keyword>
<evidence type="ECO:0000259" key="7">
    <source>
        <dbReference type="Pfam" id="PF02683"/>
    </source>
</evidence>
<evidence type="ECO:0000256" key="2">
    <source>
        <dbReference type="ARBA" id="ARBA00006143"/>
    </source>
</evidence>
<proteinExistence type="inferred from homology"/>
<evidence type="ECO:0000256" key="3">
    <source>
        <dbReference type="ARBA" id="ARBA00022692"/>
    </source>
</evidence>
<keyword evidence="4 6" id="KW-1133">Transmembrane helix</keyword>
<evidence type="ECO:0000256" key="4">
    <source>
        <dbReference type="ARBA" id="ARBA00022989"/>
    </source>
</evidence>
<feature type="transmembrane region" description="Helical" evidence="6">
    <location>
        <begin position="78"/>
        <end position="98"/>
    </location>
</feature>
<evidence type="ECO:0000256" key="5">
    <source>
        <dbReference type="ARBA" id="ARBA00023136"/>
    </source>
</evidence>
<evidence type="ECO:0000313" key="9">
    <source>
        <dbReference type="Proteomes" id="UP000184423"/>
    </source>
</evidence>
<feature type="transmembrane region" description="Helical" evidence="6">
    <location>
        <begin position="44"/>
        <end position="66"/>
    </location>
</feature>
<sequence length="225" mass="24851">MERLSTVLVFTQGVLSFLSPCFLPLIPIYLSYITGEAANKKNTIINTIAFMIGFTLMFTSLGALSGSIGRFLLINRQLLNKILGVFIVFMGLFYLGVIKLDFLNREVKIDFKIKRGSLISSFLLGVSLSLGWTPCISPILSSVLMLAASRQSSIKGAYYLFVYSLGLLIPFLIFSIFINKSRAFSKFVMQKANVIKIVSGVILILTGILLFTGKLYILTNILGGF</sequence>
<organism evidence="8 9">
    <name type="scientific">Caloramator proteoclasticus DSM 10124</name>
    <dbReference type="NCBI Taxonomy" id="1121262"/>
    <lineage>
        <taxon>Bacteria</taxon>
        <taxon>Bacillati</taxon>
        <taxon>Bacillota</taxon>
        <taxon>Clostridia</taxon>
        <taxon>Eubacteriales</taxon>
        <taxon>Clostridiaceae</taxon>
        <taxon>Caloramator</taxon>
    </lineage>
</organism>
<dbReference type="GO" id="GO:0016020">
    <property type="term" value="C:membrane"/>
    <property type="evidence" value="ECO:0007669"/>
    <property type="project" value="UniProtKB-SubCell"/>
</dbReference>